<feature type="transmembrane region" description="Helical" evidence="11">
    <location>
        <begin position="325"/>
        <end position="347"/>
    </location>
</feature>
<feature type="transmembrane region" description="Helical" evidence="11">
    <location>
        <begin position="170"/>
        <end position="194"/>
    </location>
</feature>
<evidence type="ECO:0000256" key="2">
    <source>
        <dbReference type="ARBA" id="ARBA00022475"/>
    </source>
</evidence>
<dbReference type="InterPro" id="IPR050119">
    <property type="entry name" value="CCR1-9-like"/>
</dbReference>
<feature type="transmembrane region" description="Helical" evidence="11">
    <location>
        <begin position="59"/>
        <end position="83"/>
    </location>
</feature>
<sequence>MYVYICLIVLPYIFLSPDYRDLKMNSSLNNDSDQDIYGDIEEPCGMEQMFERFGQFLQIYVHSVICIVGFIGNTLVIVTYAFYKRTKSMTDVYLLNMAIADILFVVALPMIIFSEQNGWALGNWSCKLLRGIYSINLYSGILLLACISLDRYLAIVQARRSFRFRSQALVYSYVSCAVVWLLALALALPTFIFYQRYGGMEESFRFSNYYDDNVSAAALLEEEYVCFFRFEENDTARQMKVLVPSSQVAVGFCLPLLIMAFCYSSVLVTLLRAKNFQRHKAVRVVLTVVLVFITCHLPYNATLLYDIVHMFHLKDCAEEERTQLVLVLTESLAYLHCCLNPLLYAFVGVKFRNHFRKILQDAWCLGKKYMGARHMSRPTSDAYLSSRRSEGSASFCHFVS</sequence>
<reference evidence="13" key="5">
    <citation type="submission" date="2025-09" db="UniProtKB">
        <authorList>
            <consortium name="Ensembl"/>
        </authorList>
    </citation>
    <scope>IDENTIFICATION</scope>
</reference>
<comment type="subcellular location">
    <subcellularLocation>
        <location evidence="1">Cell membrane</location>
        <topology evidence="1">Multi-pass membrane protein</topology>
    </subcellularLocation>
</comment>
<dbReference type="GO" id="GO:0019722">
    <property type="term" value="P:calcium-mediated signaling"/>
    <property type="evidence" value="ECO:0007669"/>
    <property type="project" value="TreeGrafter"/>
</dbReference>
<dbReference type="STRING" id="8005.ENSEEEP00000019880"/>
<keyword evidence="7 10" id="KW-0675">Receptor</keyword>
<evidence type="ECO:0000256" key="3">
    <source>
        <dbReference type="ARBA" id="ARBA00022692"/>
    </source>
</evidence>
<dbReference type="Pfam" id="PF00001">
    <property type="entry name" value="7tm_1"/>
    <property type="match status" value="1"/>
</dbReference>
<dbReference type="SUPFAM" id="SSF81321">
    <property type="entry name" value="Family A G protein-coupled receptor-like"/>
    <property type="match status" value="1"/>
</dbReference>
<dbReference type="GO" id="GO:0009897">
    <property type="term" value="C:external side of plasma membrane"/>
    <property type="evidence" value="ECO:0007669"/>
    <property type="project" value="TreeGrafter"/>
</dbReference>
<dbReference type="GO" id="GO:0019957">
    <property type="term" value="F:C-C chemokine binding"/>
    <property type="evidence" value="ECO:0007669"/>
    <property type="project" value="TreeGrafter"/>
</dbReference>
<dbReference type="PROSITE" id="PS50262">
    <property type="entry name" value="G_PROTEIN_RECEP_F1_2"/>
    <property type="match status" value="1"/>
</dbReference>
<evidence type="ECO:0000256" key="11">
    <source>
        <dbReference type="SAM" id="Phobius"/>
    </source>
</evidence>
<comment type="similarity">
    <text evidence="10">Belongs to the G-protein coupled receptor 1 family.</text>
</comment>
<dbReference type="GO" id="GO:0016493">
    <property type="term" value="F:C-C chemokine receptor activity"/>
    <property type="evidence" value="ECO:0007669"/>
    <property type="project" value="TreeGrafter"/>
</dbReference>
<evidence type="ECO:0000313" key="14">
    <source>
        <dbReference type="Proteomes" id="UP000314983"/>
    </source>
</evidence>
<dbReference type="FunFam" id="1.20.1070.10:FF:000035">
    <property type="entry name" value="C-C chemokine receptor type 6"/>
    <property type="match status" value="1"/>
</dbReference>
<organism evidence="13 14">
    <name type="scientific">Electrophorus electricus</name>
    <name type="common">Electric eel</name>
    <name type="synonym">Gymnotus electricus</name>
    <dbReference type="NCBI Taxonomy" id="8005"/>
    <lineage>
        <taxon>Eukaryota</taxon>
        <taxon>Metazoa</taxon>
        <taxon>Chordata</taxon>
        <taxon>Craniata</taxon>
        <taxon>Vertebrata</taxon>
        <taxon>Euteleostomi</taxon>
        <taxon>Actinopterygii</taxon>
        <taxon>Neopterygii</taxon>
        <taxon>Teleostei</taxon>
        <taxon>Ostariophysi</taxon>
        <taxon>Gymnotiformes</taxon>
        <taxon>Gymnotoidei</taxon>
        <taxon>Gymnotidae</taxon>
        <taxon>Electrophorus</taxon>
    </lineage>
</organism>
<dbReference type="PRINTS" id="PR00237">
    <property type="entry name" value="GPCRRHODOPSN"/>
</dbReference>
<feature type="transmembrane region" description="Helical" evidence="11">
    <location>
        <begin position="248"/>
        <end position="271"/>
    </location>
</feature>
<keyword evidence="4 11" id="KW-1133">Transmembrane helix</keyword>
<keyword evidence="3 10" id="KW-0812">Transmembrane</keyword>
<accession>A0A4W4F7E1</accession>
<evidence type="ECO:0000256" key="10">
    <source>
        <dbReference type="RuleBase" id="RU000688"/>
    </source>
</evidence>
<dbReference type="InterPro" id="IPR000355">
    <property type="entry name" value="Chemokine_rcpt"/>
</dbReference>
<dbReference type="PANTHER" id="PTHR10489">
    <property type="entry name" value="CELL ADHESION MOLECULE"/>
    <property type="match status" value="1"/>
</dbReference>
<dbReference type="AlphaFoldDB" id="A0A4W4F7E1"/>
<keyword evidence="5 10" id="KW-0297">G-protein coupled receptor</keyword>
<evidence type="ECO:0000259" key="12">
    <source>
        <dbReference type="PROSITE" id="PS50262"/>
    </source>
</evidence>
<reference evidence="14" key="1">
    <citation type="journal article" date="2014" name="Science">
        <title>Nonhuman genetics. Genomic basis for the convergent evolution of electric organs.</title>
        <authorList>
            <person name="Gallant J.R."/>
            <person name="Traeger L.L."/>
            <person name="Volkening J.D."/>
            <person name="Moffett H."/>
            <person name="Chen P.H."/>
            <person name="Novina C.D."/>
            <person name="Phillips G.N.Jr."/>
            <person name="Anand R."/>
            <person name="Wells G.B."/>
            <person name="Pinch M."/>
            <person name="Guth R."/>
            <person name="Unguez G.A."/>
            <person name="Albert J.S."/>
            <person name="Zakon H.H."/>
            <person name="Samanta M.P."/>
            <person name="Sussman M.R."/>
        </authorList>
    </citation>
    <scope>NUCLEOTIDE SEQUENCE [LARGE SCALE GENOMIC DNA]</scope>
</reference>
<name>A0A4W4F7E1_ELEEL</name>
<dbReference type="Proteomes" id="UP000314983">
    <property type="component" value="Chromosome 3"/>
</dbReference>
<reference evidence="13" key="3">
    <citation type="submission" date="2020-05" db="EMBL/GenBank/DDBJ databases">
        <title>Electrophorus electricus (electric eel) genome, fEleEle1, primary haplotype.</title>
        <authorList>
            <person name="Myers G."/>
            <person name="Meyer A."/>
            <person name="Fedrigo O."/>
            <person name="Formenti G."/>
            <person name="Rhie A."/>
            <person name="Tracey A."/>
            <person name="Sims Y."/>
            <person name="Jarvis E.D."/>
        </authorList>
    </citation>
    <scope>NUCLEOTIDE SEQUENCE [LARGE SCALE GENOMIC DNA]</scope>
</reference>
<dbReference type="GO" id="GO:0060326">
    <property type="term" value="P:cell chemotaxis"/>
    <property type="evidence" value="ECO:0007669"/>
    <property type="project" value="TreeGrafter"/>
</dbReference>
<evidence type="ECO:0000256" key="8">
    <source>
        <dbReference type="ARBA" id="ARBA00023180"/>
    </source>
</evidence>
<dbReference type="OMA" id="SYTTNMS"/>
<keyword evidence="8" id="KW-0325">Glycoprotein</keyword>
<feature type="transmembrane region" description="Helical" evidence="11">
    <location>
        <begin position="132"/>
        <end position="149"/>
    </location>
</feature>
<reference evidence="13" key="4">
    <citation type="submission" date="2025-08" db="UniProtKB">
        <authorList>
            <consortium name="Ensembl"/>
        </authorList>
    </citation>
    <scope>IDENTIFICATION</scope>
</reference>
<dbReference type="GO" id="GO:0006955">
    <property type="term" value="P:immune response"/>
    <property type="evidence" value="ECO:0007669"/>
    <property type="project" value="TreeGrafter"/>
</dbReference>
<evidence type="ECO:0000256" key="9">
    <source>
        <dbReference type="ARBA" id="ARBA00023224"/>
    </source>
</evidence>
<evidence type="ECO:0000313" key="13">
    <source>
        <dbReference type="Ensembl" id="ENSEEEP00000019880.2"/>
    </source>
</evidence>
<evidence type="ECO:0000256" key="1">
    <source>
        <dbReference type="ARBA" id="ARBA00004651"/>
    </source>
</evidence>
<keyword evidence="9 10" id="KW-0807">Transducer</keyword>
<feature type="transmembrane region" description="Helical" evidence="11">
    <location>
        <begin position="283"/>
        <end position="305"/>
    </location>
</feature>
<reference evidence="14" key="2">
    <citation type="journal article" date="2017" name="Sci. Adv.">
        <title>A tail of two voltages: Proteomic comparison of the three electric organs of the electric eel.</title>
        <authorList>
            <person name="Traeger L.L."/>
            <person name="Sabat G."/>
            <person name="Barrett-Wilt G.A."/>
            <person name="Wells G.B."/>
            <person name="Sussman M.R."/>
        </authorList>
    </citation>
    <scope>NUCLEOTIDE SEQUENCE [LARGE SCALE GENOMIC DNA]</scope>
</reference>
<dbReference type="GeneTree" id="ENSGT01030000234667"/>
<evidence type="ECO:0000256" key="7">
    <source>
        <dbReference type="ARBA" id="ARBA00023170"/>
    </source>
</evidence>
<feature type="domain" description="G-protein coupled receptors family 1 profile" evidence="12">
    <location>
        <begin position="72"/>
        <end position="344"/>
    </location>
</feature>
<evidence type="ECO:0000256" key="6">
    <source>
        <dbReference type="ARBA" id="ARBA00023136"/>
    </source>
</evidence>
<keyword evidence="2" id="KW-1003">Cell membrane</keyword>
<keyword evidence="14" id="KW-1185">Reference proteome</keyword>
<dbReference type="Ensembl" id="ENSEEET00000020099.2">
    <property type="protein sequence ID" value="ENSEEEP00000019880.2"/>
    <property type="gene ID" value="ENSEEEG00000009725.2"/>
</dbReference>
<evidence type="ECO:0000256" key="4">
    <source>
        <dbReference type="ARBA" id="ARBA00022989"/>
    </source>
</evidence>
<dbReference type="GO" id="GO:0007204">
    <property type="term" value="P:positive regulation of cytosolic calcium ion concentration"/>
    <property type="evidence" value="ECO:0007669"/>
    <property type="project" value="TreeGrafter"/>
</dbReference>
<dbReference type="InterPro" id="IPR000276">
    <property type="entry name" value="GPCR_Rhodpsn"/>
</dbReference>
<evidence type="ECO:0000256" key="5">
    <source>
        <dbReference type="ARBA" id="ARBA00023040"/>
    </source>
</evidence>
<keyword evidence="6 11" id="KW-0472">Membrane</keyword>
<dbReference type="PRINTS" id="PR00657">
    <property type="entry name" value="CCCHEMOKINER"/>
</dbReference>
<protein>
    <recommendedName>
        <fullName evidence="12">G-protein coupled receptors family 1 profile domain-containing protein</fullName>
    </recommendedName>
</protein>
<proteinExistence type="inferred from homology"/>
<feature type="transmembrane region" description="Helical" evidence="11">
    <location>
        <begin position="92"/>
        <end position="112"/>
    </location>
</feature>
<dbReference type="Gene3D" id="1.20.1070.10">
    <property type="entry name" value="Rhodopsin 7-helix transmembrane proteins"/>
    <property type="match status" value="1"/>
</dbReference>
<dbReference type="PROSITE" id="PS00237">
    <property type="entry name" value="G_PROTEIN_RECEP_F1_1"/>
    <property type="match status" value="1"/>
</dbReference>
<dbReference type="InterPro" id="IPR017452">
    <property type="entry name" value="GPCR_Rhodpsn_7TM"/>
</dbReference>
<dbReference type="PANTHER" id="PTHR10489:SF611">
    <property type="entry name" value="C-C CHEMOKINE RECEPTOR TYPE 6"/>
    <property type="match status" value="1"/>
</dbReference>